<dbReference type="InterPro" id="IPR004358">
    <property type="entry name" value="Sig_transdc_His_kin-like_C"/>
</dbReference>
<dbReference type="OrthoDB" id="9780487at2"/>
<keyword evidence="12" id="KW-0902">Two-component regulatory system</keyword>
<name>A0A3P3UB50_9BACL</name>
<evidence type="ECO:0000256" key="8">
    <source>
        <dbReference type="ARBA" id="ARBA00022741"/>
    </source>
</evidence>
<keyword evidence="10" id="KW-0067">ATP-binding</keyword>
<dbReference type="Proteomes" id="UP000267017">
    <property type="component" value="Unassembled WGS sequence"/>
</dbReference>
<evidence type="ECO:0000256" key="9">
    <source>
        <dbReference type="ARBA" id="ARBA00022777"/>
    </source>
</evidence>
<comment type="catalytic activity">
    <reaction evidence="1">
        <text>ATP + protein L-histidine = ADP + protein N-phospho-L-histidine.</text>
        <dbReference type="EC" id="2.7.13.3"/>
    </reaction>
</comment>
<accession>A0A3P3UB50</accession>
<dbReference type="CDD" id="cd00082">
    <property type="entry name" value="HisKA"/>
    <property type="match status" value="1"/>
</dbReference>
<dbReference type="RefSeq" id="WP_128633463.1">
    <property type="nucleotide sequence ID" value="NZ_RRCN01000001.1"/>
</dbReference>
<keyword evidence="4" id="KW-1003">Cell membrane</keyword>
<dbReference type="GO" id="GO:0000155">
    <property type="term" value="F:phosphorelay sensor kinase activity"/>
    <property type="evidence" value="ECO:0007669"/>
    <property type="project" value="InterPro"/>
</dbReference>
<comment type="caution">
    <text evidence="16">The sequence shown here is derived from an EMBL/GenBank/DDBJ whole genome shotgun (WGS) entry which is preliminary data.</text>
</comment>
<dbReference type="PROSITE" id="PS50109">
    <property type="entry name" value="HIS_KIN"/>
    <property type="match status" value="1"/>
</dbReference>
<evidence type="ECO:0000256" key="12">
    <source>
        <dbReference type="ARBA" id="ARBA00023012"/>
    </source>
</evidence>
<dbReference type="InterPro" id="IPR050351">
    <property type="entry name" value="BphY/WalK/GraS-like"/>
</dbReference>
<keyword evidence="13 14" id="KW-0472">Membrane</keyword>
<dbReference type="PRINTS" id="PR00344">
    <property type="entry name" value="BCTRLSENSOR"/>
</dbReference>
<evidence type="ECO:0000256" key="6">
    <source>
        <dbReference type="ARBA" id="ARBA00022679"/>
    </source>
</evidence>
<reference evidence="16 17" key="1">
    <citation type="submission" date="2018-11" db="EMBL/GenBank/DDBJ databases">
        <title>Genome sequencing of Paenibacillus sp. KCOM 3021 (= ChDC PVNT-B20).</title>
        <authorList>
            <person name="Kook J.-K."/>
            <person name="Park S.-N."/>
            <person name="Lim Y.K."/>
        </authorList>
    </citation>
    <scope>NUCLEOTIDE SEQUENCE [LARGE SCALE GENOMIC DNA]</scope>
    <source>
        <strain evidence="16 17">KCOM 3021</strain>
    </source>
</reference>
<dbReference type="EMBL" id="RRCN01000001">
    <property type="protein sequence ID" value="RRJ65663.1"/>
    <property type="molecule type" value="Genomic_DNA"/>
</dbReference>
<evidence type="ECO:0000259" key="15">
    <source>
        <dbReference type="PROSITE" id="PS50109"/>
    </source>
</evidence>
<dbReference type="SMART" id="SM00387">
    <property type="entry name" value="HATPase_c"/>
    <property type="match status" value="1"/>
</dbReference>
<sequence>MIWKFIRERLSWILLILGLQLLLVFIAMIDRAIPLMPILYIVFLSMLLFAVFLILRYSKETRFYQSLAAWDDTYDLSAVAPPGSPFEEITLDMISAQTDKHRKEASAHVARLEEEKDDLMSWIHEVKTPLTAMRLMIDRLEEGTLKSQLRYEWLRIHLLLDRQLHQMRIAFIENDRYIERTELEPVVHKEIKELQAWCLQKGIGFDLSLTVKEALTDAKWLGFILRQLLSNAVKYSQASDIVVDSGSQEGQTWLRIRDFGRGIDPKDMPRIFEKGFTSTAAHQDHAATGMGLYLAKKAADSLSIRIEAESRPGAGSVFTLYFPQSNDFVSTQGM</sequence>
<dbReference type="SUPFAM" id="SSF55874">
    <property type="entry name" value="ATPase domain of HSP90 chaperone/DNA topoisomerase II/histidine kinase"/>
    <property type="match status" value="1"/>
</dbReference>
<dbReference type="InterPro" id="IPR003661">
    <property type="entry name" value="HisK_dim/P_dom"/>
</dbReference>
<keyword evidence="9 16" id="KW-0418">Kinase</keyword>
<dbReference type="Pfam" id="PF02518">
    <property type="entry name" value="HATPase_c"/>
    <property type="match status" value="1"/>
</dbReference>
<gene>
    <name evidence="16" type="ORF">EHV15_24125</name>
</gene>
<keyword evidence="7 14" id="KW-0812">Transmembrane</keyword>
<keyword evidence="5" id="KW-0597">Phosphoprotein</keyword>
<keyword evidence="11 14" id="KW-1133">Transmembrane helix</keyword>
<dbReference type="InterPro" id="IPR036890">
    <property type="entry name" value="HATPase_C_sf"/>
</dbReference>
<dbReference type="GO" id="GO:0005524">
    <property type="term" value="F:ATP binding"/>
    <property type="evidence" value="ECO:0007669"/>
    <property type="project" value="UniProtKB-KW"/>
</dbReference>
<keyword evidence="6" id="KW-0808">Transferase</keyword>
<evidence type="ECO:0000256" key="3">
    <source>
        <dbReference type="ARBA" id="ARBA00012438"/>
    </source>
</evidence>
<dbReference type="GO" id="GO:0005886">
    <property type="term" value="C:plasma membrane"/>
    <property type="evidence" value="ECO:0007669"/>
    <property type="project" value="UniProtKB-SubCell"/>
</dbReference>
<evidence type="ECO:0000256" key="4">
    <source>
        <dbReference type="ARBA" id="ARBA00022475"/>
    </source>
</evidence>
<dbReference type="GO" id="GO:0004721">
    <property type="term" value="F:phosphoprotein phosphatase activity"/>
    <property type="evidence" value="ECO:0007669"/>
    <property type="project" value="TreeGrafter"/>
</dbReference>
<dbReference type="GO" id="GO:0016036">
    <property type="term" value="P:cellular response to phosphate starvation"/>
    <property type="evidence" value="ECO:0007669"/>
    <property type="project" value="TreeGrafter"/>
</dbReference>
<dbReference type="PANTHER" id="PTHR45453:SF2">
    <property type="entry name" value="HISTIDINE KINASE"/>
    <property type="match status" value="1"/>
</dbReference>
<keyword evidence="8" id="KW-0547">Nucleotide-binding</keyword>
<evidence type="ECO:0000313" key="16">
    <source>
        <dbReference type="EMBL" id="RRJ65663.1"/>
    </source>
</evidence>
<dbReference type="EC" id="2.7.13.3" evidence="3"/>
<comment type="subcellular location">
    <subcellularLocation>
        <location evidence="2">Cell membrane</location>
        <topology evidence="2">Multi-pass membrane protein</topology>
    </subcellularLocation>
</comment>
<evidence type="ECO:0000256" key="14">
    <source>
        <dbReference type="SAM" id="Phobius"/>
    </source>
</evidence>
<evidence type="ECO:0000256" key="2">
    <source>
        <dbReference type="ARBA" id="ARBA00004651"/>
    </source>
</evidence>
<evidence type="ECO:0000256" key="10">
    <source>
        <dbReference type="ARBA" id="ARBA00022840"/>
    </source>
</evidence>
<organism evidence="16 17">
    <name type="scientific">Paenibacillus oralis</name>
    <dbReference type="NCBI Taxonomy" id="2490856"/>
    <lineage>
        <taxon>Bacteria</taxon>
        <taxon>Bacillati</taxon>
        <taxon>Bacillota</taxon>
        <taxon>Bacilli</taxon>
        <taxon>Bacillales</taxon>
        <taxon>Paenibacillaceae</taxon>
        <taxon>Paenibacillus</taxon>
    </lineage>
</organism>
<protein>
    <recommendedName>
        <fullName evidence="3">histidine kinase</fullName>
        <ecNumber evidence="3">2.7.13.3</ecNumber>
    </recommendedName>
</protein>
<evidence type="ECO:0000313" key="17">
    <source>
        <dbReference type="Proteomes" id="UP000267017"/>
    </source>
</evidence>
<proteinExistence type="predicted"/>
<keyword evidence="17" id="KW-1185">Reference proteome</keyword>
<evidence type="ECO:0000256" key="11">
    <source>
        <dbReference type="ARBA" id="ARBA00022989"/>
    </source>
</evidence>
<evidence type="ECO:0000256" key="7">
    <source>
        <dbReference type="ARBA" id="ARBA00022692"/>
    </source>
</evidence>
<dbReference type="PANTHER" id="PTHR45453">
    <property type="entry name" value="PHOSPHATE REGULON SENSOR PROTEIN PHOR"/>
    <property type="match status" value="1"/>
</dbReference>
<evidence type="ECO:0000256" key="13">
    <source>
        <dbReference type="ARBA" id="ARBA00023136"/>
    </source>
</evidence>
<evidence type="ECO:0000256" key="5">
    <source>
        <dbReference type="ARBA" id="ARBA00022553"/>
    </source>
</evidence>
<dbReference type="InterPro" id="IPR005467">
    <property type="entry name" value="His_kinase_dom"/>
</dbReference>
<dbReference type="AlphaFoldDB" id="A0A3P3UB50"/>
<dbReference type="InterPro" id="IPR003594">
    <property type="entry name" value="HATPase_dom"/>
</dbReference>
<feature type="transmembrane region" description="Helical" evidence="14">
    <location>
        <begin position="12"/>
        <end position="29"/>
    </location>
</feature>
<feature type="transmembrane region" description="Helical" evidence="14">
    <location>
        <begin position="35"/>
        <end position="55"/>
    </location>
</feature>
<feature type="domain" description="Histidine kinase" evidence="15">
    <location>
        <begin position="121"/>
        <end position="326"/>
    </location>
</feature>
<evidence type="ECO:0000256" key="1">
    <source>
        <dbReference type="ARBA" id="ARBA00000085"/>
    </source>
</evidence>
<dbReference type="Gene3D" id="3.30.565.10">
    <property type="entry name" value="Histidine kinase-like ATPase, C-terminal domain"/>
    <property type="match status" value="1"/>
</dbReference>